<dbReference type="Proteomes" id="UP000182652">
    <property type="component" value="Unassembled WGS sequence"/>
</dbReference>
<gene>
    <name evidence="4" type="ORF">SAMN04489745_1916</name>
</gene>
<feature type="chain" id="PRO_5010377717" evidence="2">
    <location>
        <begin position="36"/>
        <end position="856"/>
    </location>
</feature>
<keyword evidence="1" id="KW-0812">Transmembrane</keyword>
<accession>A0A1H4P9U0</accession>
<dbReference type="STRING" id="156980.SAMN04489745_1916"/>
<dbReference type="InterPro" id="IPR006311">
    <property type="entry name" value="TAT_signal"/>
</dbReference>
<dbReference type="PROSITE" id="PS51318">
    <property type="entry name" value="TAT"/>
    <property type="match status" value="1"/>
</dbReference>
<organism evidence="4 5">
    <name type="scientific">Arthrobacter woluwensis</name>
    <dbReference type="NCBI Taxonomy" id="156980"/>
    <lineage>
        <taxon>Bacteria</taxon>
        <taxon>Bacillati</taxon>
        <taxon>Actinomycetota</taxon>
        <taxon>Actinomycetes</taxon>
        <taxon>Micrococcales</taxon>
        <taxon>Micrococcaceae</taxon>
        <taxon>Arthrobacter</taxon>
    </lineage>
</organism>
<keyword evidence="1" id="KW-0472">Membrane</keyword>
<dbReference type="EMBL" id="FNSN01000003">
    <property type="protein sequence ID" value="SEC04180.1"/>
    <property type="molecule type" value="Genomic_DNA"/>
</dbReference>
<name>A0A1H4P9U0_9MICC</name>
<evidence type="ECO:0000259" key="3">
    <source>
        <dbReference type="Pfam" id="PF04213"/>
    </source>
</evidence>
<feature type="transmembrane region" description="Helical" evidence="1">
    <location>
        <begin position="823"/>
        <end position="847"/>
    </location>
</feature>
<dbReference type="InterPro" id="IPR007331">
    <property type="entry name" value="Htaa"/>
</dbReference>
<evidence type="ECO:0000256" key="2">
    <source>
        <dbReference type="SAM" id="SignalP"/>
    </source>
</evidence>
<feature type="domain" description="Htaa" evidence="3">
    <location>
        <begin position="46"/>
        <end position="203"/>
    </location>
</feature>
<keyword evidence="2" id="KW-0732">Signal</keyword>
<keyword evidence="1" id="KW-1133">Transmembrane helix</keyword>
<evidence type="ECO:0000313" key="5">
    <source>
        <dbReference type="Proteomes" id="UP000182652"/>
    </source>
</evidence>
<evidence type="ECO:0000313" key="4">
    <source>
        <dbReference type="EMBL" id="SEC04180.1"/>
    </source>
</evidence>
<keyword evidence="5" id="KW-1185">Reference proteome</keyword>
<dbReference type="Pfam" id="PF04213">
    <property type="entry name" value="HtaA"/>
    <property type="match status" value="2"/>
</dbReference>
<dbReference type="RefSeq" id="WP_066212104.1">
    <property type="nucleotide sequence ID" value="NZ_FNSN01000003.1"/>
</dbReference>
<feature type="domain" description="Htaa" evidence="3">
    <location>
        <begin position="640"/>
        <end position="790"/>
    </location>
</feature>
<dbReference type="AlphaFoldDB" id="A0A1H4P9U0"/>
<reference evidence="4 5" key="1">
    <citation type="submission" date="2016-10" db="EMBL/GenBank/DDBJ databases">
        <authorList>
            <person name="de Groot N.N."/>
        </authorList>
    </citation>
    <scope>NUCLEOTIDE SEQUENCE [LARGE SCALE GENOMIC DNA]</scope>
    <source>
        <strain evidence="4 5">DSM 10495</strain>
    </source>
</reference>
<protein>
    <submittedName>
        <fullName evidence="4">Htaa protein</fullName>
    </submittedName>
</protein>
<feature type="signal peptide" evidence="2">
    <location>
        <begin position="1"/>
        <end position="35"/>
    </location>
</feature>
<sequence>MSITHLPRWRRALGAAAATAVVAAGTFAAVPAAQAADPVTGTVSDARLTWGVKESFRKYLLSPIAQGAITPSGGVTQQAGNGLFDWAGGTGQLENGTGSLSFPGTVHFTGHSGQLDVTFAHPTLHITSSTTGLLRLDAKTKAFGGSPALDVAQTDFANVTFSPLTVSSGKLELQGVSALLTANGAKAFAGFYSEGTALDPASATGTFTAPSRFNPQTTVNVTSADATDGLKLAVGGTGYLDLPKASTGKDAVGVYAAVIDRSAASTDVNAGNTLGNNFAYMPAGAQGVFNTTVSVPTAKLSKDAPLDVIIWSAHGNPTADNVIYRQPLTLSKAQRDALFPAPAATPSTEHAVKSATAQDGLVVNVNGKDYSSDLVNGVYVGIVDRSKATGSFGAADVLGANWARSLVDNGFSQDTKAIAADTLNQDASYDVVVWKGHTNPDASTVLYREALTLTPAQRQALFPTVVEPEKPVTGAVTVTGKGFTKLPLTSTGKEANGVYVAAVKKGTDLSTITMENMHDATVGEAQWVPGALISQGAFSTTLNIPAGTTDPLEVITWVAHGLITPDTLLGRQDLTGTSVAFTYKPGTGGNGGGKTPGKPQVTPLVTNGNIVAPRPKPTVKPAPQVKCTVEDVSAVSGTPSLSWGVKSSFRSYVVGGIAKGSISTANGATSTGDGFLWGSGTGSLDANGLGTLSFPGQVNFSGHDGLLNTTISGVRVQITGAGTGVLVANVSSQDMERKDLSASNITFATLSFGSLSQTGGSASATLTAEGARAFAGFYSAGQALDGLTVSMSGATGATTKQVCRDAAGNLVNSDGTALASTGAASAGVIGVAGMLLLLGTAAVTLAARRQETTARH</sequence>
<evidence type="ECO:0000256" key="1">
    <source>
        <dbReference type="SAM" id="Phobius"/>
    </source>
</evidence>
<proteinExistence type="predicted"/>